<proteinExistence type="predicted"/>
<keyword evidence="2" id="KW-1185">Reference proteome</keyword>
<dbReference type="EMBL" id="JAVRJZ010000014">
    <property type="protein sequence ID" value="KAK2713682.1"/>
    <property type="molecule type" value="Genomic_DNA"/>
</dbReference>
<comment type="caution">
    <text evidence="1">The sequence shown here is derived from an EMBL/GenBank/DDBJ whole genome shotgun (WGS) entry which is preliminary data.</text>
</comment>
<reference evidence="1" key="1">
    <citation type="submission" date="2023-07" db="EMBL/GenBank/DDBJ databases">
        <title>Chromosome-level genome assembly of Artemia franciscana.</title>
        <authorList>
            <person name="Jo E."/>
        </authorList>
    </citation>
    <scope>NUCLEOTIDE SEQUENCE</scope>
    <source>
        <tissue evidence="1">Whole body</tissue>
    </source>
</reference>
<protein>
    <submittedName>
        <fullName evidence="1">Uncharacterized protein</fullName>
    </submittedName>
</protein>
<sequence length="178" mass="20173">MPINNPYLSAIYYTRAQDDVDLNWVWFRTIPTPVTGEDRLPDLEFLNSGIHDYSNEDTSLFIPITPAIGDSTDSEASYFYVSNAFIPTSSAHESIMSDKTHLLSNPDNLESNQFQTELLSTEQEMMEVKSISDISGYLGDIEVASKVSREVKKEKFKKKLTQSKEYDIESINEVIKGN</sequence>
<dbReference type="Proteomes" id="UP001187531">
    <property type="component" value="Unassembled WGS sequence"/>
</dbReference>
<accession>A0AA88L216</accession>
<gene>
    <name evidence="1" type="ORF">QYM36_009528</name>
</gene>
<organism evidence="1 2">
    <name type="scientific">Artemia franciscana</name>
    <name type="common">Brine shrimp</name>
    <name type="synonym">Artemia sanfranciscana</name>
    <dbReference type="NCBI Taxonomy" id="6661"/>
    <lineage>
        <taxon>Eukaryota</taxon>
        <taxon>Metazoa</taxon>
        <taxon>Ecdysozoa</taxon>
        <taxon>Arthropoda</taxon>
        <taxon>Crustacea</taxon>
        <taxon>Branchiopoda</taxon>
        <taxon>Anostraca</taxon>
        <taxon>Artemiidae</taxon>
        <taxon>Artemia</taxon>
    </lineage>
</organism>
<name>A0AA88L216_ARTSF</name>
<feature type="non-terminal residue" evidence="1">
    <location>
        <position position="1"/>
    </location>
</feature>
<dbReference type="AlphaFoldDB" id="A0AA88L216"/>
<evidence type="ECO:0000313" key="2">
    <source>
        <dbReference type="Proteomes" id="UP001187531"/>
    </source>
</evidence>
<evidence type="ECO:0000313" key="1">
    <source>
        <dbReference type="EMBL" id="KAK2713682.1"/>
    </source>
</evidence>